<sequence>MRRRCADMLQDAVLSAELYRPRMDQAMLNRIKPLVTDAAYPATCGDSGVPDSDQLMIAWRLVCGSTTAPGSNPVANVNRGLETLQENKLPSFSTRPDTDSRLIVIQGEGQTITATKQSDGRSEHQNHLEQREENPGPGQITSMTPEEPSQVTPDKHKTAEFSPILVTEPDGKWKLHVRFSPEALRQMRSVVAAEQEALELRSRRAAEEAIKAAGGLLPVFGPAPLGLPTLPLHVDRDVTGRKRKRG</sequence>
<name>A0A2K1QPQ7_9PEZI</name>
<gene>
    <name evidence="2" type="ORF">CAC42_3635</name>
</gene>
<evidence type="ECO:0000313" key="3">
    <source>
        <dbReference type="Proteomes" id="UP000243797"/>
    </source>
</evidence>
<keyword evidence="3" id="KW-1185">Reference proteome</keyword>
<feature type="region of interest" description="Disordered" evidence="1">
    <location>
        <begin position="110"/>
        <end position="156"/>
    </location>
</feature>
<dbReference type="EMBL" id="NKHZ01000054">
    <property type="protein sequence ID" value="PNS17065.1"/>
    <property type="molecule type" value="Genomic_DNA"/>
</dbReference>
<dbReference type="AlphaFoldDB" id="A0A2K1QPQ7"/>
<protein>
    <submittedName>
        <fullName evidence="2">Uncharacterized protein</fullName>
    </submittedName>
</protein>
<comment type="caution">
    <text evidence="2">The sequence shown here is derived from an EMBL/GenBank/DDBJ whole genome shotgun (WGS) entry which is preliminary data.</text>
</comment>
<feature type="compositionally biased region" description="Polar residues" evidence="1">
    <location>
        <begin position="139"/>
        <end position="152"/>
    </location>
</feature>
<organism evidence="2 3">
    <name type="scientific">Sphaceloma murrayae</name>
    <dbReference type="NCBI Taxonomy" id="2082308"/>
    <lineage>
        <taxon>Eukaryota</taxon>
        <taxon>Fungi</taxon>
        <taxon>Dikarya</taxon>
        <taxon>Ascomycota</taxon>
        <taxon>Pezizomycotina</taxon>
        <taxon>Dothideomycetes</taxon>
        <taxon>Dothideomycetidae</taxon>
        <taxon>Myriangiales</taxon>
        <taxon>Elsinoaceae</taxon>
        <taxon>Sphaceloma</taxon>
    </lineage>
</organism>
<dbReference type="InParanoid" id="A0A2K1QPQ7"/>
<dbReference type="Proteomes" id="UP000243797">
    <property type="component" value="Unassembled WGS sequence"/>
</dbReference>
<evidence type="ECO:0000313" key="2">
    <source>
        <dbReference type="EMBL" id="PNS17065.1"/>
    </source>
</evidence>
<feature type="compositionally biased region" description="Basic and acidic residues" evidence="1">
    <location>
        <begin position="118"/>
        <end position="134"/>
    </location>
</feature>
<proteinExistence type="predicted"/>
<accession>A0A2K1QPQ7</accession>
<evidence type="ECO:0000256" key="1">
    <source>
        <dbReference type="SAM" id="MobiDB-lite"/>
    </source>
</evidence>
<reference evidence="2 3" key="1">
    <citation type="submission" date="2017-06" db="EMBL/GenBank/DDBJ databases">
        <title>Draft genome sequence of a variant of Elsinoe murrayae.</title>
        <authorList>
            <person name="Cheng Q."/>
        </authorList>
    </citation>
    <scope>NUCLEOTIDE SEQUENCE [LARGE SCALE GENOMIC DNA]</scope>
    <source>
        <strain evidence="2 3">CQ-2017a</strain>
    </source>
</reference>